<dbReference type="KEGG" id="pko:PKOR_01780"/>
<sequence length="347" mass="38985">MFSDIKFWQDSLASLQAGAQDTARLEAALDSLKQQLLEPKELARKADSLAQAYTLPPQVPQELKETEAQLRKQIASAKEELTRGLVPEEAEKLLGRLEQASSAAANPQLPQAQGLPKPEELQGVAKARALKAAGDHFAGHEAELRKARAELDKYKGRFEKVESVKDMPKGFLKLNPLKGKPWQERVVVGTQWQFGKQERFTVDLGPYAAWRFTDKFSIGAGAQYRLSVSVEEKPYVSGSDQVLGYFAFTDVEVYKGFFVRAHYEDLNAPVPRQNLATQTEEVGQEWVRGLSVGVGKTYTFYKRVKGYGLVQYNLLHERGETPYLQPLQTKIGFFLYGSDLQRKAKKE</sequence>
<dbReference type="EMBL" id="CP009621">
    <property type="protein sequence ID" value="AKD02101.1"/>
    <property type="molecule type" value="Genomic_DNA"/>
</dbReference>
<proteinExistence type="predicted"/>
<reference evidence="2 3" key="1">
    <citation type="journal article" date="2015" name="Sci. Rep.">
        <title>Unraveling adaptation of Pontibacter korlensis to radiation and infertility in desert through complete genome and comparative transcriptomic analysis.</title>
        <authorList>
            <person name="Dai J."/>
            <person name="Dai W."/>
            <person name="Qiu C."/>
            <person name="Yang Z."/>
            <person name="Zhang Y."/>
            <person name="Zhou M."/>
            <person name="Zhang L."/>
            <person name="Fang C."/>
            <person name="Gao Q."/>
            <person name="Yang Q."/>
            <person name="Li X."/>
            <person name="Wang Z."/>
            <person name="Wang Z."/>
            <person name="Jia Z."/>
            <person name="Chen X."/>
        </authorList>
    </citation>
    <scope>NUCLEOTIDE SEQUENCE [LARGE SCALE GENOMIC DNA]</scope>
    <source>
        <strain evidence="2 3">X14-1T</strain>
    </source>
</reference>
<dbReference type="HOGENOM" id="CLU_798907_0_0_10"/>
<keyword evidence="3" id="KW-1185">Reference proteome</keyword>
<dbReference type="Proteomes" id="UP000033109">
    <property type="component" value="Chromosome"/>
</dbReference>
<feature type="coiled-coil region" evidence="1">
    <location>
        <begin position="137"/>
        <end position="164"/>
    </location>
</feature>
<dbReference type="AlphaFoldDB" id="A0A0E3UVR9"/>
<keyword evidence="1" id="KW-0175">Coiled coil</keyword>
<gene>
    <name evidence="2" type="ORF">PKOR_01780</name>
</gene>
<protein>
    <submittedName>
        <fullName evidence="2">Uncharacterized protein</fullName>
    </submittedName>
</protein>
<accession>A0A0E3UVR9</accession>
<evidence type="ECO:0000313" key="3">
    <source>
        <dbReference type="Proteomes" id="UP000033109"/>
    </source>
</evidence>
<organism evidence="2 3">
    <name type="scientific">Pontibacter korlensis</name>
    <dbReference type="NCBI Taxonomy" id="400092"/>
    <lineage>
        <taxon>Bacteria</taxon>
        <taxon>Pseudomonadati</taxon>
        <taxon>Bacteroidota</taxon>
        <taxon>Cytophagia</taxon>
        <taxon>Cytophagales</taxon>
        <taxon>Hymenobacteraceae</taxon>
        <taxon>Pontibacter</taxon>
    </lineage>
</organism>
<evidence type="ECO:0000256" key="1">
    <source>
        <dbReference type="SAM" id="Coils"/>
    </source>
</evidence>
<name>A0A0E3UVR9_9BACT</name>
<dbReference type="PATRIC" id="fig|400092.3.peg.401"/>
<evidence type="ECO:0000313" key="2">
    <source>
        <dbReference type="EMBL" id="AKD02101.1"/>
    </source>
</evidence>